<keyword evidence="2" id="KW-1133">Transmembrane helix</keyword>
<keyword evidence="2" id="KW-0472">Membrane</keyword>
<dbReference type="AlphaFoldDB" id="A3ZWM9"/>
<dbReference type="STRING" id="314230.DSM3645_13605"/>
<evidence type="ECO:0000256" key="2">
    <source>
        <dbReference type="SAM" id="Phobius"/>
    </source>
</evidence>
<feature type="region of interest" description="Disordered" evidence="1">
    <location>
        <begin position="35"/>
        <end position="119"/>
    </location>
</feature>
<feature type="region of interest" description="Disordered" evidence="1">
    <location>
        <begin position="177"/>
        <end position="212"/>
    </location>
</feature>
<dbReference type="EMBL" id="AANZ01000016">
    <property type="protein sequence ID" value="EAQ79003.1"/>
    <property type="molecule type" value="Genomic_DNA"/>
</dbReference>
<name>A3ZWM9_9BACT</name>
<evidence type="ECO:0000313" key="3">
    <source>
        <dbReference type="EMBL" id="EAQ79003.1"/>
    </source>
</evidence>
<evidence type="ECO:0000313" key="4">
    <source>
        <dbReference type="Proteomes" id="UP000004358"/>
    </source>
</evidence>
<dbReference type="RefSeq" id="WP_002650619.1">
    <property type="nucleotide sequence ID" value="NZ_CH672376.1"/>
</dbReference>
<feature type="transmembrane region" description="Helical" evidence="2">
    <location>
        <begin position="12"/>
        <end position="30"/>
    </location>
</feature>
<sequence length="282" mass="29425">MDRTQANDRKRRFLASVCAYGLTIIVPLSLQPTSANASRWSDSAPQTAAETAAPDTTAPPLANTAPATTAAPAPKAETARDLPPAPGLRRLPPVTPESAPQSVTATTTPIRIPPADPIDWRRPAMVMGPLPGEATPHQSQVRLISDTAAVTPAPAAQQAKASPKKSPRDVAEIMPAHTTPENGATQTDPSPVEVEPAPSTPVVASRYSPATAPEVKVAAPKITPRYAVSTELANPAEAPLEPPAEKPHFARVTDESFSSPAPRDGLSPIYVCRLLGLKAATK</sequence>
<accession>A3ZWM9</accession>
<evidence type="ECO:0000256" key="1">
    <source>
        <dbReference type="SAM" id="MobiDB-lite"/>
    </source>
</evidence>
<protein>
    <submittedName>
        <fullName evidence="3">Uncharacterized protein</fullName>
    </submittedName>
</protein>
<reference evidence="3 4" key="1">
    <citation type="submission" date="2006-02" db="EMBL/GenBank/DDBJ databases">
        <authorList>
            <person name="Amann R."/>
            <person name="Ferriera S."/>
            <person name="Johnson J."/>
            <person name="Kravitz S."/>
            <person name="Halpern A."/>
            <person name="Remington K."/>
            <person name="Beeson K."/>
            <person name="Tran B."/>
            <person name="Rogers Y.-H."/>
            <person name="Friedman R."/>
            <person name="Venter J.C."/>
        </authorList>
    </citation>
    <scope>NUCLEOTIDE SEQUENCE [LARGE SCALE GENOMIC DNA]</scope>
    <source>
        <strain evidence="3 4">DSM 3645</strain>
    </source>
</reference>
<organism evidence="3 4">
    <name type="scientific">Blastopirellula marina DSM 3645</name>
    <dbReference type="NCBI Taxonomy" id="314230"/>
    <lineage>
        <taxon>Bacteria</taxon>
        <taxon>Pseudomonadati</taxon>
        <taxon>Planctomycetota</taxon>
        <taxon>Planctomycetia</taxon>
        <taxon>Pirellulales</taxon>
        <taxon>Pirellulaceae</taxon>
        <taxon>Blastopirellula</taxon>
    </lineage>
</organism>
<comment type="caution">
    <text evidence="3">The sequence shown here is derived from an EMBL/GenBank/DDBJ whole genome shotgun (WGS) entry which is preliminary data.</text>
</comment>
<feature type="compositionally biased region" description="Low complexity" evidence="1">
    <location>
        <begin position="44"/>
        <end position="76"/>
    </location>
</feature>
<dbReference type="HOGENOM" id="CLU_985773_0_0_0"/>
<gene>
    <name evidence="3" type="ORF">DSM3645_13605</name>
</gene>
<dbReference type="Proteomes" id="UP000004358">
    <property type="component" value="Unassembled WGS sequence"/>
</dbReference>
<feature type="compositionally biased region" description="Polar residues" evidence="1">
    <location>
        <begin position="179"/>
        <end position="189"/>
    </location>
</feature>
<dbReference type="OrthoDB" id="289948at2"/>
<keyword evidence="2" id="KW-0812">Transmembrane</keyword>
<proteinExistence type="predicted"/>